<dbReference type="RefSeq" id="WP_188579166.1">
    <property type="nucleotide sequence ID" value="NZ_BMCT01000003.1"/>
</dbReference>
<keyword evidence="4" id="KW-0804">Transcription</keyword>
<reference evidence="7" key="2">
    <citation type="submission" date="2020-09" db="EMBL/GenBank/DDBJ databases">
        <authorList>
            <person name="Sun Q."/>
            <person name="Sedlacek I."/>
        </authorList>
    </citation>
    <scope>NUCLEOTIDE SEQUENCE</scope>
    <source>
        <strain evidence="7">CCM 7897</strain>
    </source>
</reference>
<evidence type="ECO:0000259" key="6">
    <source>
        <dbReference type="PROSITE" id="PS01124"/>
    </source>
</evidence>
<comment type="caution">
    <text evidence="7">The sequence shown here is derived from an EMBL/GenBank/DDBJ whole genome shotgun (WGS) entry which is preliminary data.</text>
</comment>
<organism evidence="7 8">
    <name type="scientific">Azorhizobium oxalatiphilum</name>
    <dbReference type="NCBI Taxonomy" id="980631"/>
    <lineage>
        <taxon>Bacteria</taxon>
        <taxon>Pseudomonadati</taxon>
        <taxon>Pseudomonadota</taxon>
        <taxon>Alphaproteobacteria</taxon>
        <taxon>Hyphomicrobiales</taxon>
        <taxon>Xanthobacteraceae</taxon>
        <taxon>Azorhizobium</taxon>
    </lineage>
</organism>
<proteinExistence type="predicted"/>
<feature type="compositionally biased region" description="Basic and acidic residues" evidence="5">
    <location>
        <begin position="310"/>
        <end position="320"/>
    </location>
</feature>
<name>A0A917BZW9_9HYPH</name>
<evidence type="ECO:0000256" key="3">
    <source>
        <dbReference type="ARBA" id="ARBA00023159"/>
    </source>
</evidence>
<keyword evidence="8" id="KW-1185">Reference proteome</keyword>
<dbReference type="EMBL" id="BMCT01000003">
    <property type="protein sequence ID" value="GGF65022.1"/>
    <property type="molecule type" value="Genomic_DNA"/>
</dbReference>
<dbReference type="SMART" id="SM00342">
    <property type="entry name" value="HTH_ARAC"/>
    <property type="match status" value="1"/>
</dbReference>
<dbReference type="PANTHER" id="PTHR46796">
    <property type="entry name" value="HTH-TYPE TRANSCRIPTIONAL ACTIVATOR RHAS-RELATED"/>
    <property type="match status" value="1"/>
</dbReference>
<sequence>MLSFTTDDLRPQDRFDHWCEVRGKTLFGVTIELERPQRSDFYGRFSARGVGGAIVSDMQASSYRIGRTNADIARMSGNSLCIGLQVRGPGMLETGRGSRQYVQAGSLTISHSDLPFQATPERSDGFEYRMLKIPLSADLLVGARGHDLFAAGLPHTAPQARPLEALFMALTRADVPPTDAESDVVHAARLALIIRGRLAAGSVEGRAALRAGYLHAARQILARDLRRPDLSPERVAAELGISLRQVHVLFEPTGQSFSRTLTTLRVREAAQLLRARPSRPVADVAFHCGFESLSAFYRAFQGVYGMTPRDLRQAESEPRRTRPQPEAAMA</sequence>
<accession>A0A917BZW9</accession>
<evidence type="ECO:0000313" key="8">
    <source>
        <dbReference type="Proteomes" id="UP000606044"/>
    </source>
</evidence>
<dbReference type="PANTHER" id="PTHR46796:SF6">
    <property type="entry name" value="ARAC SUBFAMILY"/>
    <property type="match status" value="1"/>
</dbReference>
<dbReference type="InterPro" id="IPR018060">
    <property type="entry name" value="HTH_AraC"/>
</dbReference>
<dbReference type="GO" id="GO:0043565">
    <property type="term" value="F:sequence-specific DNA binding"/>
    <property type="evidence" value="ECO:0007669"/>
    <property type="project" value="InterPro"/>
</dbReference>
<dbReference type="AlphaFoldDB" id="A0A917BZW9"/>
<dbReference type="InterPro" id="IPR020449">
    <property type="entry name" value="Tscrpt_reg_AraC-type_HTH"/>
</dbReference>
<dbReference type="PROSITE" id="PS01124">
    <property type="entry name" value="HTH_ARAC_FAMILY_2"/>
    <property type="match status" value="1"/>
</dbReference>
<dbReference type="PRINTS" id="PR00032">
    <property type="entry name" value="HTHARAC"/>
</dbReference>
<dbReference type="GO" id="GO:0003700">
    <property type="term" value="F:DNA-binding transcription factor activity"/>
    <property type="evidence" value="ECO:0007669"/>
    <property type="project" value="InterPro"/>
</dbReference>
<keyword evidence="2" id="KW-0238">DNA-binding</keyword>
<evidence type="ECO:0000256" key="5">
    <source>
        <dbReference type="SAM" id="MobiDB-lite"/>
    </source>
</evidence>
<protein>
    <submittedName>
        <fullName evidence="7">AraC family transcriptional regulator</fullName>
    </submittedName>
</protein>
<reference evidence="7" key="1">
    <citation type="journal article" date="2014" name="Int. J. Syst. Evol. Microbiol.">
        <title>Complete genome sequence of Corynebacterium casei LMG S-19264T (=DSM 44701T), isolated from a smear-ripened cheese.</title>
        <authorList>
            <consortium name="US DOE Joint Genome Institute (JGI-PGF)"/>
            <person name="Walter F."/>
            <person name="Albersmeier A."/>
            <person name="Kalinowski J."/>
            <person name="Ruckert C."/>
        </authorList>
    </citation>
    <scope>NUCLEOTIDE SEQUENCE</scope>
    <source>
        <strain evidence="7">CCM 7897</strain>
    </source>
</reference>
<evidence type="ECO:0000256" key="1">
    <source>
        <dbReference type="ARBA" id="ARBA00023015"/>
    </source>
</evidence>
<gene>
    <name evidence="7" type="ORF">GCM10007301_26040</name>
</gene>
<dbReference type="InterPro" id="IPR003313">
    <property type="entry name" value="AraC-bd"/>
</dbReference>
<dbReference type="InterPro" id="IPR009057">
    <property type="entry name" value="Homeodomain-like_sf"/>
</dbReference>
<dbReference type="Pfam" id="PF12833">
    <property type="entry name" value="HTH_18"/>
    <property type="match status" value="1"/>
</dbReference>
<evidence type="ECO:0000256" key="4">
    <source>
        <dbReference type="ARBA" id="ARBA00023163"/>
    </source>
</evidence>
<dbReference type="SUPFAM" id="SSF46689">
    <property type="entry name" value="Homeodomain-like"/>
    <property type="match status" value="1"/>
</dbReference>
<dbReference type="InterPro" id="IPR050204">
    <property type="entry name" value="AraC_XylS_family_regulators"/>
</dbReference>
<evidence type="ECO:0000256" key="2">
    <source>
        <dbReference type="ARBA" id="ARBA00023125"/>
    </source>
</evidence>
<feature type="region of interest" description="Disordered" evidence="5">
    <location>
        <begin position="310"/>
        <end position="330"/>
    </location>
</feature>
<dbReference type="Pfam" id="PF02311">
    <property type="entry name" value="AraC_binding"/>
    <property type="match status" value="1"/>
</dbReference>
<keyword evidence="1" id="KW-0805">Transcription regulation</keyword>
<feature type="domain" description="HTH araC/xylS-type" evidence="6">
    <location>
        <begin position="215"/>
        <end position="314"/>
    </location>
</feature>
<dbReference type="Proteomes" id="UP000606044">
    <property type="component" value="Unassembled WGS sequence"/>
</dbReference>
<keyword evidence="3" id="KW-0010">Activator</keyword>
<dbReference type="Gene3D" id="1.10.10.60">
    <property type="entry name" value="Homeodomain-like"/>
    <property type="match status" value="1"/>
</dbReference>
<evidence type="ECO:0000313" key="7">
    <source>
        <dbReference type="EMBL" id="GGF65022.1"/>
    </source>
</evidence>